<gene>
    <name evidence="1" type="ORF">HSR6_1246</name>
</gene>
<dbReference type="KEGG" id="hhsr:HSR6_1246"/>
<dbReference type="AlphaFoldDB" id="A0A1J1AC23"/>
<dbReference type="EMBL" id="CP016804">
    <property type="protein sequence ID" value="APE95692.1"/>
    <property type="molecule type" value="Genomic_DNA"/>
</dbReference>
<organism evidence="1 2">
    <name type="scientific">Halodesulfurarchaeum formicicum</name>
    <dbReference type="NCBI Taxonomy" id="1873524"/>
    <lineage>
        <taxon>Archaea</taxon>
        <taxon>Methanobacteriati</taxon>
        <taxon>Methanobacteriota</taxon>
        <taxon>Stenosarchaea group</taxon>
        <taxon>Halobacteria</taxon>
        <taxon>Halobacteriales</taxon>
        <taxon>Halobacteriaceae</taxon>
        <taxon>Halodesulfurarchaeum</taxon>
    </lineage>
</organism>
<reference evidence="2" key="1">
    <citation type="submission" date="2016-08" db="EMBL/GenBank/DDBJ databases">
        <title>Discovery of first anaerobic lithoheterotrophic haloarchae widely represented in hypersaline habitats.</title>
        <authorList>
            <person name="Sorokin D.Y."/>
            <person name="Kublanov I.V."/>
            <person name="Roman P."/>
            <person name="Sinninghe Damste J.S."/>
            <person name="Golyshin P.N."/>
            <person name="Rojo D."/>
            <person name="Ciordia S."/>
            <person name="Mena Md.C."/>
            <person name="Ferrer M."/>
            <person name="Smedile F."/>
            <person name="Messina E."/>
            <person name="La Cono V."/>
            <person name="Yakimov M.M."/>
        </authorList>
    </citation>
    <scope>NUCLEOTIDE SEQUENCE [LARGE SCALE GENOMIC DNA]</scope>
    <source>
        <strain evidence="2">HSR6</strain>
    </source>
</reference>
<dbReference type="Proteomes" id="UP000186165">
    <property type="component" value="Chromosome"/>
</dbReference>
<evidence type="ECO:0000313" key="1">
    <source>
        <dbReference type="EMBL" id="APE95692.1"/>
    </source>
</evidence>
<keyword evidence="2" id="KW-1185">Reference proteome</keyword>
<protein>
    <submittedName>
        <fullName evidence="1">Uncharacterized protein</fullName>
    </submittedName>
</protein>
<evidence type="ECO:0000313" key="2">
    <source>
        <dbReference type="Proteomes" id="UP000186165"/>
    </source>
</evidence>
<dbReference type="GeneID" id="62009090"/>
<sequence>MPAYPDLDELDKLWPDEGYAVIIEDEWKPPDSDDFVNILSKFSEPDFHLPKPKEGYSYWVHDADGNRYFREDWKKYKMMNSLTKAIQNVRDKEDVQKTLSDLKETGQHRWKRDDAMWFELVLSLATQGSSRGAQLVIDENDNIVQERYEQVSFETIDQMSPENRHEKIKPVLLDANVSYHNKKTEALIENFGLVKQDHGDPKGLKEEYRQKDSANEKIKFLKKFKLIGPKYARNIGMDLYHPDFRNYIAIDSRIKNIFEMIGFDYEGYSYEEQEEFLKSIADDLEIEPWELDRILYNYENEIKAEL</sequence>
<dbReference type="OrthoDB" id="232340at2157"/>
<accession>A0A1J1AC23</accession>
<name>A0A1J1AC23_9EURY</name>
<proteinExistence type="predicted"/>
<dbReference type="RefSeq" id="WP_071933121.1">
    <property type="nucleotide sequence ID" value="NZ_CP016804.1"/>
</dbReference>